<organism evidence="2">
    <name type="scientific">Aureoumbra lagunensis</name>
    <dbReference type="NCBI Taxonomy" id="44058"/>
    <lineage>
        <taxon>Eukaryota</taxon>
        <taxon>Sar</taxon>
        <taxon>Stramenopiles</taxon>
        <taxon>Ochrophyta</taxon>
        <taxon>Pelagophyceae</taxon>
        <taxon>Pelagomonadales</taxon>
        <taxon>Aureoumbra</taxon>
    </lineage>
</organism>
<dbReference type="AlphaFoldDB" id="A0A7S3NNP4"/>
<protein>
    <submittedName>
        <fullName evidence="2">Uncharacterized protein</fullName>
    </submittedName>
</protein>
<sequence>MVVESLVSSLTKSVTQNNTRKNDPSRLGPYNRKKIAIYKEKLRQTFTQLVQKQCASSSPIINWDLWWDIMLKGAAEVLKSHLLDHEHRKKVLRGNHFGPKKVRRLPGATQAS</sequence>
<feature type="region of interest" description="Disordered" evidence="1">
    <location>
        <begin position="7"/>
        <end position="30"/>
    </location>
</feature>
<reference evidence="2" key="1">
    <citation type="submission" date="2021-01" db="EMBL/GenBank/DDBJ databases">
        <authorList>
            <person name="Corre E."/>
            <person name="Pelletier E."/>
            <person name="Niang G."/>
            <person name="Scheremetjew M."/>
            <person name="Finn R."/>
            <person name="Kale V."/>
            <person name="Holt S."/>
            <person name="Cochrane G."/>
            <person name="Meng A."/>
            <person name="Brown T."/>
            <person name="Cohen L."/>
        </authorList>
    </citation>
    <scope>NUCLEOTIDE SEQUENCE</scope>
    <source>
        <strain evidence="2">CCMP1510</strain>
    </source>
</reference>
<dbReference type="EMBL" id="HBIJ01019849">
    <property type="protein sequence ID" value="CAE0372211.1"/>
    <property type="molecule type" value="Transcribed_RNA"/>
</dbReference>
<name>A0A7S3NNP4_9STRA</name>
<gene>
    <name evidence="2" type="ORF">ALAG00032_LOCUS12994</name>
</gene>
<proteinExistence type="predicted"/>
<accession>A0A7S3NNP4</accession>
<feature type="compositionally biased region" description="Polar residues" evidence="1">
    <location>
        <begin position="7"/>
        <end position="19"/>
    </location>
</feature>
<evidence type="ECO:0000313" key="2">
    <source>
        <dbReference type="EMBL" id="CAE0372211.1"/>
    </source>
</evidence>
<evidence type="ECO:0000256" key="1">
    <source>
        <dbReference type="SAM" id="MobiDB-lite"/>
    </source>
</evidence>